<dbReference type="AlphaFoldDB" id="A0A517TY05"/>
<dbReference type="KEGG" id="llh:I41_24360"/>
<dbReference type="Proteomes" id="UP000317909">
    <property type="component" value="Chromosome"/>
</dbReference>
<dbReference type="EMBL" id="CP036339">
    <property type="protein sequence ID" value="QDT73247.1"/>
    <property type="molecule type" value="Genomic_DNA"/>
</dbReference>
<sequence>MAPTQVHHKEVRDHITRFFIVLFSFITVHVNGSSATIANNAALQPRAKIPWNWTNYGEPALLRGGSNDYDLFH</sequence>
<accession>A0A517TY05</accession>
<evidence type="ECO:0000313" key="2">
    <source>
        <dbReference type="Proteomes" id="UP000317909"/>
    </source>
</evidence>
<organism evidence="1 2">
    <name type="scientific">Lacipirellula limnantheis</name>
    <dbReference type="NCBI Taxonomy" id="2528024"/>
    <lineage>
        <taxon>Bacteria</taxon>
        <taxon>Pseudomonadati</taxon>
        <taxon>Planctomycetota</taxon>
        <taxon>Planctomycetia</taxon>
        <taxon>Pirellulales</taxon>
        <taxon>Lacipirellulaceae</taxon>
        <taxon>Lacipirellula</taxon>
    </lineage>
</organism>
<reference evidence="1 2" key="1">
    <citation type="submission" date="2019-02" db="EMBL/GenBank/DDBJ databases">
        <title>Deep-cultivation of Planctomycetes and their phenomic and genomic characterization uncovers novel biology.</title>
        <authorList>
            <person name="Wiegand S."/>
            <person name="Jogler M."/>
            <person name="Boedeker C."/>
            <person name="Pinto D."/>
            <person name="Vollmers J."/>
            <person name="Rivas-Marin E."/>
            <person name="Kohn T."/>
            <person name="Peeters S.H."/>
            <person name="Heuer A."/>
            <person name="Rast P."/>
            <person name="Oberbeckmann S."/>
            <person name="Bunk B."/>
            <person name="Jeske O."/>
            <person name="Meyerdierks A."/>
            <person name="Storesund J.E."/>
            <person name="Kallscheuer N."/>
            <person name="Luecker S."/>
            <person name="Lage O.M."/>
            <person name="Pohl T."/>
            <person name="Merkel B.J."/>
            <person name="Hornburger P."/>
            <person name="Mueller R.-W."/>
            <person name="Bruemmer F."/>
            <person name="Labrenz M."/>
            <person name="Spormann A.M."/>
            <person name="Op den Camp H."/>
            <person name="Overmann J."/>
            <person name="Amann R."/>
            <person name="Jetten M.S.M."/>
            <person name="Mascher T."/>
            <person name="Medema M.H."/>
            <person name="Devos D.P."/>
            <person name="Kaster A.-K."/>
            <person name="Ovreas L."/>
            <person name="Rohde M."/>
            <person name="Galperin M.Y."/>
            <person name="Jogler C."/>
        </authorList>
    </citation>
    <scope>NUCLEOTIDE SEQUENCE [LARGE SCALE GENOMIC DNA]</scope>
    <source>
        <strain evidence="1 2">I41</strain>
    </source>
</reference>
<gene>
    <name evidence="1" type="ORF">I41_24360</name>
</gene>
<protein>
    <submittedName>
        <fullName evidence="1">Uncharacterized protein</fullName>
    </submittedName>
</protein>
<proteinExistence type="predicted"/>
<evidence type="ECO:0000313" key="1">
    <source>
        <dbReference type="EMBL" id="QDT73247.1"/>
    </source>
</evidence>
<keyword evidence="2" id="KW-1185">Reference proteome</keyword>
<name>A0A517TY05_9BACT</name>